<evidence type="ECO:0000256" key="7">
    <source>
        <dbReference type="ARBA" id="ARBA00023136"/>
    </source>
</evidence>
<dbReference type="CDD" id="cd17474">
    <property type="entry name" value="MFS_YfmO_like"/>
    <property type="match status" value="1"/>
</dbReference>
<evidence type="ECO:0000256" key="6">
    <source>
        <dbReference type="ARBA" id="ARBA00022989"/>
    </source>
</evidence>
<feature type="transmembrane region" description="Helical" evidence="8">
    <location>
        <begin position="310"/>
        <end position="332"/>
    </location>
</feature>
<reference evidence="11" key="1">
    <citation type="journal article" date="2019" name="Int. J. Syst. Evol. Microbiol.">
        <title>The Global Catalogue of Microorganisms (GCM) 10K type strain sequencing project: providing services to taxonomists for standard genome sequencing and annotation.</title>
        <authorList>
            <consortium name="The Broad Institute Genomics Platform"/>
            <consortium name="The Broad Institute Genome Sequencing Center for Infectious Disease"/>
            <person name="Wu L."/>
            <person name="Ma J."/>
        </authorList>
    </citation>
    <scope>NUCLEOTIDE SEQUENCE [LARGE SCALE GENOMIC DNA]</scope>
    <source>
        <strain evidence="11">CGMCC 1.16305</strain>
    </source>
</reference>
<feature type="transmembrane region" description="Helical" evidence="8">
    <location>
        <begin position="373"/>
        <end position="393"/>
    </location>
</feature>
<feature type="transmembrane region" description="Helical" evidence="8">
    <location>
        <begin position="217"/>
        <end position="239"/>
    </location>
</feature>
<evidence type="ECO:0000313" key="11">
    <source>
        <dbReference type="Proteomes" id="UP001596505"/>
    </source>
</evidence>
<accession>A0ABW2PTP7</accession>
<dbReference type="Gene3D" id="1.20.1250.20">
    <property type="entry name" value="MFS general substrate transporter like domains"/>
    <property type="match status" value="1"/>
</dbReference>
<dbReference type="InterPro" id="IPR020846">
    <property type="entry name" value="MFS_dom"/>
</dbReference>
<evidence type="ECO:0000259" key="9">
    <source>
        <dbReference type="PROSITE" id="PS50850"/>
    </source>
</evidence>
<dbReference type="InterPro" id="IPR001958">
    <property type="entry name" value="Tet-R_TetA/multi-R_MdtG-like"/>
</dbReference>
<evidence type="ECO:0000256" key="4">
    <source>
        <dbReference type="ARBA" id="ARBA00022475"/>
    </source>
</evidence>
<feature type="transmembrane region" description="Helical" evidence="8">
    <location>
        <begin position="251"/>
        <end position="273"/>
    </location>
</feature>
<dbReference type="PROSITE" id="PS50850">
    <property type="entry name" value="MFS"/>
    <property type="match status" value="1"/>
</dbReference>
<comment type="subcellular location">
    <subcellularLocation>
        <location evidence="1">Cell membrane</location>
        <topology evidence="1">Multi-pass membrane protein</topology>
    </subcellularLocation>
</comment>
<sequence length="407" mass="44442">MEEEKKTLDLLSLASIPLMMTLGNSMLIPVLPTIEKKLDVSAFQTSLIITVYSIMAIIFIPIAGYLSDRIGRKKVIIPSLILTGIGGAISGLAPLFLNQPYWIILVGRFLQGIGASGAFPVVIPLVGDMFEKEEDISSGLGVIETSNTFGKVLSPIVGALLAVITWYTPFLTIPILCLISILLVAFFVKAPKSQEEPPSFQKFFHDTKKTLKENLKWLMAIFVIGCIVMFVLFGTLFYLSELLESTYHIKSVRKGIVIAIPLFALSAASLIAGKKIGQNKMLMKWLTFIGMLIAAIMMVCLSFEPNIRLFLLFLFISGIGIGIVLPCLDAFITEGIQKENRGTITSLYSSMRFIGVAAGPPIYAVIMENSVKMMFLIAAGVTVVAVIMIIFSIKPNQASNEGNLKTI</sequence>
<keyword evidence="11" id="KW-1185">Reference proteome</keyword>
<dbReference type="PANTHER" id="PTHR43124">
    <property type="entry name" value="PURINE EFFLUX PUMP PBUE"/>
    <property type="match status" value="1"/>
</dbReference>
<keyword evidence="5 8" id="KW-0812">Transmembrane</keyword>
<protein>
    <submittedName>
        <fullName evidence="10">MFS transporter</fullName>
    </submittedName>
</protein>
<keyword evidence="6 8" id="KW-1133">Transmembrane helix</keyword>
<keyword evidence="4" id="KW-1003">Cell membrane</keyword>
<evidence type="ECO:0000313" key="10">
    <source>
        <dbReference type="EMBL" id="MFC7392792.1"/>
    </source>
</evidence>
<dbReference type="PRINTS" id="PR01035">
    <property type="entry name" value="TCRTETA"/>
</dbReference>
<dbReference type="InterPro" id="IPR005829">
    <property type="entry name" value="Sugar_transporter_CS"/>
</dbReference>
<evidence type="ECO:0000256" key="1">
    <source>
        <dbReference type="ARBA" id="ARBA00004651"/>
    </source>
</evidence>
<feature type="transmembrane region" description="Helical" evidence="8">
    <location>
        <begin position="12"/>
        <end position="31"/>
    </location>
</feature>
<dbReference type="Pfam" id="PF07690">
    <property type="entry name" value="MFS_1"/>
    <property type="match status" value="1"/>
</dbReference>
<feature type="transmembrane region" description="Helical" evidence="8">
    <location>
        <begin position="43"/>
        <end position="63"/>
    </location>
</feature>
<feature type="transmembrane region" description="Helical" evidence="8">
    <location>
        <begin position="102"/>
        <end position="127"/>
    </location>
</feature>
<feature type="transmembrane region" description="Helical" evidence="8">
    <location>
        <begin position="344"/>
        <end position="367"/>
    </location>
</feature>
<dbReference type="InterPro" id="IPR050189">
    <property type="entry name" value="MFS_Efflux_Transporters"/>
</dbReference>
<dbReference type="PROSITE" id="PS00216">
    <property type="entry name" value="SUGAR_TRANSPORT_1"/>
    <property type="match status" value="1"/>
</dbReference>
<feature type="transmembrane region" description="Helical" evidence="8">
    <location>
        <begin position="75"/>
        <end position="96"/>
    </location>
</feature>
<feature type="domain" description="Major facilitator superfamily (MFS) profile" evidence="9">
    <location>
        <begin position="9"/>
        <end position="397"/>
    </location>
</feature>
<dbReference type="RefSeq" id="WP_380965201.1">
    <property type="nucleotide sequence ID" value="NZ_JBHTCO010000005.1"/>
</dbReference>
<organism evidence="10 11">
    <name type="scientific">Scopulibacillus cellulosilyticus</name>
    <dbReference type="NCBI Taxonomy" id="2665665"/>
    <lineage>
        <taxon>Bacteria</taxon>
        <taxon>Bacillati</taxon>
        <taxon>Bacillota</taxon>
        <taxon>Bacilli</taxon>
        <taxon>Bacillales</taxon>
        <taxon>Sporolactobacillaceae</taxon>
        <taxon>Scopulibacillus</taxon>
    </lineage>
</organism>
<evidence type="ECO:0000256" key="8">
    <source>
        <dbReference type="SAM" id="Phobius"/>
    </source>
</evidence>
<proteinExistence type="inferred from homology"/>
<dbReference type="SUPFAM" id="SSF103473">
    <property type="entry name" value="MFS general substrate transporter"/>
    <property type="match status" value="1"/>
</dbReference>
<keyword evidence="3" id="KW-0813">Transport</keyword>
<dbReference type="Proteomes" id="UP001596505">
    <property type="component" value="Unassembled WGS sequence"/>
</dbReference>
<feature type="transmembrane region" description="Helical" evidence="8">
    <location>
        <begin position="285"/>
        <end position="304"/>
    </location>
</feature>
<evidence type="ECO:0000256" key="2">
    <source>
        <dbReference type="ARBA" id="ARBA00007520"/>
    </source>
</evidence>
<dbReference type="InterPro" id="IPR036259">
    <property type="entry name" value="MFS_trans_sf"/>
</dbReference>
<evidence type="ECO:0000256" key="5">
    <source>
        <dbReference type="ARBA" id="ARBA00022692"/>
    </source>
</evidence>
<gene>
    <name evidence="10" type="ORF">ACFQRG_07305</name>
</gene>
<dbReference type="PANTHER" id="PTHR43124:SF3">
    <property type="entry name" value="CHLORAMPHENICOL EFFLUX PUMP RV0191"/>
    <property type="match status" value="1"/>
</dbReference>
<dbReference type="PROSITE" id="PS00217">
    <property type="entry name" value="SUGAR_TRANSPORT_2"/>
    <property type="match status" value="1"/>
</dbReference>
<comment type="similarity">
    <text evidence="2">Belongs to the major facilitator superfamily. TCR/Tet family.</text>
</comment>
<name>A0ABW2PTP7_9BACL</name>
<feature type="transmembrane region" description="Helical" evidence="8">
    <location>
        <begin position="173"/>
        <end position="190"/>
    </location>
</feature>
<dbReference type="InterPro" id="IPR011701">
    <property type="entry name" value="MFS"/>
</dbReference>
<keyword evidence="7 8" id="KW-0472">Membrane</keyword>
<dbReference type="EMBL" id="JBHTCO010000005">
    <property type="protein sequence ID" value="MFC7392792.1"/>
    <property type="molecule type" value="Genomic_DNA"/>
</dbReference>
<evidence type="ECO:0000256" key="3">
    <source>
        <dbReference type="ARBA" id="ARBA00022448"/>
    </source>
</evidence>
<comment type="caution">
    <text evidence="10">The sequence shown here is derived from an EMBL/GenBank/DDBJ whole genome shotgun (WGS) entry which is preliminary data.</text>
</comment>